<accession>A0A1G1KYL5</accession>
<evidence type="ECO:0008006" key="3">
    <source>
        <dbReference type="Google" id="ProtNLM"/>
    </source>
</evidence>
<dbReference type="InterPro" id="IPR005883">
    <property type="entry name" value="PilM"/>
</dbReference>
<dbReference type="CDD" id="cd24049">
    <property type="entry name" value="ASKHA_NBD_PilM"/>
    <property type="match status" value="1"/>
</dbReference>
<dbReference type="Proteomes" id="UP000178187">
    <property type="component" value="Unassembled WGS sequence"/>
</dbReference>
<dbReference type="PANTHER" id="PTHR32432:SF3">
    <property type="entry name" value="ETHANOLAMINE UTILIZATION PROTEIN EUTJ"/>
    <property type="match status" value="1"/>
</dbReference>
<dbReference type="InterPro" id="IPR043129">
    <property type="entry name" value="ATPase_NBD"/>
</dbReference>
<evidence type="ECO:0000313" key="1">
    <source>
        <dbReference type="EMBL" id="OGW98015.1"/>
    </source>
</evidence>
<dbReference type="PANTHER" id="PTHR32432">
    <property type="entry name" value="CELL DIVISION PROTEIN FTSA-RELATED"/>
    <property type="match status" value="1"/>
</dbReference>
<dbReference type="Pfam" id="PF11104">
    <property type="entry name" value="PilM_2"/>
    <property type="match status" value="1"/>
</dbReference>
<dbReference type="AlphaFoldDB" id="A0A1G1KYL5"/>
<dbReference type="SUPFAM" id="SSF53067">
    <property type="entry name" value="Actin-like ATPase domain"/>
    <property type="match status" value="2"/>
</dbReference>
<comment type="caution">
    <text evidence="1">The sequence shown here is derived from an EMBL/GenBank/DDBJ whole genome shotgun (WGS) entry which is preliminary data.</text>
</comment>
<gene>
    <name evidence="1" type="ORF">A3G33_07215</name>
</gene>
<dbReference type="Gene3D" id="3.30.420.40">
    <property type="match status" value="2"/>
</dbReference>
<dbReference type="EMBL" id="MHFR01000037">
    <property type="protein sequence ID" value="OGW98015.1"/>
    <property type="molecule type" value="Genomic_DNA"/>
</dbReference>
<dbReference type="NCBIfam" id="TIGR01175">
    <property type="entry name" value="pilM"/>
    <property type="match status" value="1"/>
</dbReference>
<protein>
    <recommendedName>
        <fullName evidence="3">SHS2 domain-containing protein</fullName>
    </recommendedName>
</protein>
<reference evidence="1 2" key="1">
    <citation type="journal article" date="2016" name="Nat. Commun.">
        <title>Thousands of microbial genomes shed light on interconnected biogeochemical processes in an aquifer system.</title>
        <authorList>
            <person name="Anantharaman K."/>
            <person name="Brown C.T."/>
            <person name="Hug L.A."/>
            <person name="Sharon I."/>
            <person name="Castelle C.J."/>
            <person name="Probst A.J."/>
            <person name="Thomas B.C."/>
            <person name="Singh A."/>
            <person name="Wilkins M.J."/>
            <person name="Karaoz U."/>
            <person name="Brodie E.L."/>
            <person name="Williams K.H."/>
            <person name="Hubbard S.S."/>
            <person name="Banfield J.F."/>
        </authorList>
    </citation>
    <scope>NUCLEOTIDE SEQUENCE [LARGE SCALE GENOMIC DNA]</scope>
</reference>
<dbReference type="InterPro" id="IPR050696">
    <property type="entry name" value="FtsA/MreB"/>
</dbReference>
<dbReference type="PIRSF" id="PIRSF019169">
    <property type="entry name" value="PilM"/>
    <property type="match status" value="1"/>
</dbReference>
<evidence type="ECO:0000313" key="2">
    <source>
        <dbReference type="Proteomes" id="UP000178187"/>
    </source>
</evidence>
<name>A0A1G1KYL5_9BACT</name>
<dbReference type="Gene3D" id="3.30.1490.300">
    <property type="match status" value="1"/>
</dbReference>
<proteinExistence type="predicted"/>
<sequence length="372" mass="41793">MKTGIVMLKQLPTQEVVKFFSSLKDKMKFSSGQKKQTVEITRRIGLNIGRSSIIAAEMLHGGSELVLEKCYRKELTEGSVGQQLKTFLQEAGFQSKKVNLSLKGQGIVIRFLRFPRMNRSDFESALQFEAEKYLPFNLSDVMLDFHINEKDNEPGKSGTTMPVILVAARKTEVQKLIQLAQFAGLEINAIDVDTLACSNAFELGMPEMSEKVVGVVDFGGRDTTFMIRDKGMLVFSRDIAFGGSDAIASIKRKLNITDGEAAQIQYSNDATKPEYQEAIQESLERVFHELKLSINYYFNQRENAPPIESLFISGGYSQTGMLPELLQKRLEIPVQKWDPTQRLKLDPSLKSELLKPLIPYLPVSIGLAIRLK</sequence>
<organism evidence="1 2">
    <name type="scientific">Candidatus Danuiimicrobium aquiferis</name>
    <dbReference type="NCBI Taxonomy" id="1801832"/>
    <lineage>
        <taxon>Bacteria</taxon>
        <taxon>Pseudomonadati</taxon>
        <taxon>Candidatus Omnitrophota</taxon>
        <taxon>Candidatus Danuiimicrobium</taxon>
    </lineage>
</organism>